<dbReference type="Proteomes" id="UP001295469">
    <property type="component" value="Chromosome C02"/>
</dbReference>
<dbReference type="PANTHER" id="PTHR33527">
    <property type="entry name" value="OS07G0274300 PROTEIN"/>
    <property type="match status" value="1"/>
</dbReference>
<evidence type="ECO:0000313" key="1">
    <source>
        <dbReference type="EMBL" id="CAF1884400.1"/>
    </source>
</evidence>
<dbReference type="PANTHER" id="PTHR33527:SF28">
    <property type="entry name" value="GB|AAD43168.1"/>
    <property type="match status" value="1"/>
</dbReference>
<sequence>MLSKAKINIKKFHLCLVKILFMDSSSSSSSLSITREELNAFHSFDRALFTRIVISLKEDITQSFQVMTFLIYLDRSVRGSKLISDLVSLPDLSISTIVDEVQICRRCLSYTHFPTFLASMGSINAASIPWIRRMTSEKLTLAVIHLNRNEIILEMTDILNTICYPAFEDICVLFKTHKERKFIQFLCGQQGTSNRVAAGTSNVEGQHVRADDRTVFLKFSKGYPISEAEVHDYFTRRFGDIVEAIHMGGVKRQDQAMYACMVLRSAAKIPEIVSDGLDRTKFTINGKYFWARRFIPNHKIR</sequence>
<proteinExistence type="predicted"/>
<dbReference type="AlphaFoldDB" id="A0A816K278"/>
<name>A0A816K278_BRANA</name>
<dbReference type="EMBL" id="HG994366">
    <property type="protein sequence ID" value="CAF1884400.1"/>
    <property type="molecule type" value="Genomic_DNA"/>
</dbReference>
<organism evidence="1">
    <name type="scientific">Brassica napus</name>
    <name type="common">Rape</name>
    <dbReference type="NCBI Taxonomy" id="3708"/>
    <lineage>
        <taxon>Eukaryota</taxon>
        <taxon>Viridiplantae</taxon>
        <taxon>Streptophyta</taxon>
        <taxon>Embryophyta</taxon>
        <taxon>Tracheophyta</taxon>
        <taxon>Spermatophyta</taxon>
        <taxon>Magnoliopsida</taxon>
        <taxon>eudicotyledons</taxon>
        <taxon>Gunneridae</taxon>
        <taxon>Pentapetalae</taxon>
        <taxon>rosids</taxon>
        <taxon>malvids</taxon>
        <taxon>Brassicales</taxon>
        <taxon>Brassicaceae</taxon>
        <taxon>Brassiceae</taxon>
        <taxon>Brassica</taxon>
    </lineage>
</organism>
<gene>
    <name evidence="1" type="ORF">DARMORV10_C02P06310.1</name>
</gene>
<accession>A0A816K278</accession>
<protein>
    <submittedName>
        <fullName evidence="1">(rape) hypothetical protein</fullName>
    </submittedName>
</protein>
<dbReference type="SMR" id="A0A816K278"/>
<reference evidence="1" key="1">
    <citation type="submission" date="2021-01" db="EMBL/GenBank/DDBJ databases">
        <authorList>
            <consortium name="Genoscope - CEA"/>
            <person name="William W."/>
        </authorList>
    </citation>
    <scope>NUCLEOTIDE SEQUENCE</scope>
</reference>